<dbReference type="InterPro" id="IPR005149">
    <property type="entry name" value="Tscrpt_reg_PadR_N"/>
</dbReference>
<protein>
    <recommendedName>
        <fullName evidence="2">Transcription regulator PadR N-terminal domain-containing protein</fullName>
    </recommendedName>
</protein>
<gene>
    <name evidence="3" type="ORF">GCM10009030_17510</name>
</gene>
<reference evidence="3" key="2">
    <citation type="submission" date="2020-09" db="EMBL/GenBank/DDBJ databases">
        <authorList>
            <person name="Sun Q."/>
            <person name="Ohkuma M."/>
        </authorList>
    </citation>
    <scope>NUCLEOTIDE SEQUENCE</scope>
    <source>
        <strain evidence="3">JCM 17820</strain>
    </source>
</reference>
<evidence type="ECO:0000256" key="1">
    <source>
        <dbReference type="SAM" id="MobiDB-lite"/>
    </source>
</evidence>
<feature type="domain" description="Transcription regulator PadR N-terminal" evidence="2">
    <location>
        <begin position="85"/>
        <end position="147"/>
    </location>
</feature>
<comment type="caution">
    <text evidence="3">The sequence shown here is derived from an EMBL/GenBank/DDBJ whole genome shotgun (WGS) entry which is preliminary data.</text>
</comment>
<reference evidence="3" key="1">
    <citation type="journal article" date="2014" name="Int. J. Syst. Evol. Microbiol.">
        <title>Complete genome sequence of Corynebacterium casei LMG S-19264T (=DSM 44701T), isolated from a smear-ripened cheese.</title>
        <authorList>
            <consortium name="US DOE Joint Genome Institute (JGI-PGF)"/>
            <person name="Walter F."/>
            <person name="Albersmeier A."/>
            <person name="Kalinowski J."/>
            <person name="Ruckert C."/>
        </authorList>
    </citation>
    <scope>NUCLEOTIDE SEQUENCE</scope>
    <source>
        <strain evidence="3">JCM 17820</strain>
    </source>
</reference>
<keyword evidence="4" id="KW-1185">Reference proteome</keyword>
<organism evidence="3 4">
    <name type="scientific">Haloarcula pellucida</name>
    <dbReference type="NCBI Taxonomy" id="1427151"/>
    <lineage>
        <taxon>Archaea</taxon>
        <taxon>Methanobacteriati</taxon>
        <taxon>Methanobacteriota</taxon>
        <taxon>Stenosarchaea group</taxon>
        <taxon>Halobacteria</taxon>
        <taxon>Halobacteriales</taxon>
        <taxon>Haloarculaceae</taxon>
        <taxon>Haloarcula</taxon>
    </lineage>
</organism>
<dbReference type="Pfam" id="PF03551">
    <property type="entry name" value="PadR"/>
    <property type="match status" value="1"/>
</dbReference>
<dbReference type="EMBL" id="BMOU01000002">
    <property type="protein sequence ID" value="GGN92842.1"/>
    <property type="molecule type" value="Genomic_DNA"/>
</dbReference>
<dbReference type="RefSeq" id="WP_188996516.1">
    <property type="nucleotide sequence ID" value="NZ_BMOU01000002.1"/>
</dbReference>
<feature type="region of interest" description="Disordered" evidence="1">
    <location>
        <begin position="1"/>
        <end position="27"/>
    </location>
</feature>
<evidence type="ECO:0000313" key="4">
    <source>
        <dbReference type="Proteomes" id="UP000605784"/>
    </source>
</evidence>
<accession>A0A830GKQ0</accession>
<evidence type="ECO:0000313" key="3">
    <source>
        <dbReference type="EMBL" id="GGN92842.1"/>
    </source>
</evidence>
<feature type="compositionally biased region" description="Polar residues" evidence="1">
    <location>
        <begin position="1"/>
        <end position="25"/>
    </location>
</feature>
<name>A0A830GKQ0_9EURY</name>
<dbReference type="AlphaFoldDB" id="A0A830GKQ0"/>
<sequence>MSETTSTGNEPRTGTEESLSNSSDDGSCATCDADADGIDARDRLPTCKDCASLQADGGLLDKPGSSFGDEVEVRLADLSAFQRDILWILHHDGALHGLGIKSALQEYYREEVNHGRLYPNLDDLCEMDLLEKGTRDQRTNEYELTDDAEYLLEVRRSFTDSGEVLH</sequence>
<dbReference type="InterPro" id="IPR036390">
    <property type="entry name" value="WH_DNA-bd_sf"/>
</dbReference>
<dbReference type="SUPFAM" id="SSF46785">
    <property type="entry name" value="Winged helix' DNA-binding domain"/>
    <property type="match status" value="1"/>
</dbReference>
<evidence type="ECO:0000259" key="2">
    <source>
        <dbReference type="Pfam" id="PF03551"/>
    </source>
</evidence>
<dbReference type="Proteomes" id="UP000605784">
    <property type="component" value="Unassembled WGS sequence"/>
</dbReference>
<dbReference type="InterPro" id="IPR036388">
    <property type="entry name" value="WH-like_DNA-bd_sf"/>
</dbReference>
<proteinExistence type="predicted"/>
<dbReference type="Gene3D" id="1.10.10.10">
    <property type="entry name" value="Winged helix-like DNA-binding domain superfamily/Winged helix DNA-binding domain"/>
    <property type="match status" value="1"/>
</dbReference>